<keyword evidence="1" id="KW-1133">Transmembrane helix</keyword>
<proteinExistence type="predicted"/>
<feature type="transmembrane region" description="Helical" evidence="1">
    <location>
        <begin position="109"/>
        <end position="130"/>
    </location>
</feature>
<dbReference type="Proteomes" id="UP000324517">
    <property type="component" value="Unassembled WGS sequence"/>
</dbReference>
<feature type="transmembrane region" description="Helical" evidence="1">
    <location>
        <begin position="74"/>
        <end position="102"/>
    </location>
</feature>
<keyword evidence="1" id="KW-0472">Membrane</keyword>
<feature type="transmembrane region" description="Helical" evidence="1">
    <location>
        <begin position="150"/>
        <end position="171"/>
    </location>
</feature>
<sequence>MLSFKLIGLLIFIIYLIYFIIVFKNKGLLKHIVEGTFLIYICSVINLTLFPIPFSKGTIEIEKQVSTLEHNFQLFYFLNNPLAFTVIGNTLLLMPMGFYILLFNKKIKAGFYLMSVFLISMVIELTQLFISTRVGYVYRTFDMDDLLLNTTGALIGYFIAKFLYMISNQVLNVNLSRLAK</sequence>
<dbReference type="Pfam" id="PF04892">
    <property type="entry name" value="VanZ"/>
    <property type="match status" value="1"/>
</dbReference>
<dbReference type="InterPro" id="IPR053150">
    <property type="entry name" value="Teicoplanin_resist-assoc"/>
</dbReference>
<feature type="transmembrane region" description="Helical" evidence="1">
    <location>
        <begin position="35"/>
        <end position="54"/>
    </location>
</feature>
<feature type="transmembrane region" description="Helical" evidence="1">
    <location>
        <begin position="6"/>
        <end position="23"/>
    </location>
</feature>
<dbReference type="RefSeq" id="WP_148979391.1">
    <property type="nucleotide sequence ID" value="NZ_JBNILM010000007.1"/>
</dbReference>
<organism evidence="3 4">
    <name type="scientific">Sutcliffiella horikoshii</name>
    <dbReference type="NCBI Taxonomy" id="79883"/>
    <lineage>
        <taxon>Bacteria</taxon>
        <taxon>Bacillati</taxon>
        <taxon>Bacillota</taxon>
        <taxon>Bacilli</taxon>
        <taxon>Bacillales</taxon>
        <taxon>Bacillaceae</taxon>
        <taxon>Sutcliffiella</taxon>
    </lineage>
</organism>
<evidence type="ECO:0000256" key="1">
    <source>
        <dbReference type="SAM" id="Phobius"/>
    </source>
</evidence>
<comment type="caution">
    <text evidence="3">The sequence shown here is derived from an EMBL/GenBank/DDBJ whole genome shotgun (WGS) entry which is preliminary data.</text>
</comment>
<reference evidence="3 4" key="1">
    <citation type="submission" date="2019-08" db="EMBL/GenBank/DDBJ databases">
        <title>Bacillus genomes from the desert of Cuatro Cienegas, Coahuila.</title>
        <authorList>
            <person name="Olmedo-Alvarez G."/>
        </authorList>
    </citation>
    <scope>NUCLEOTIDE SEQUENCE [LARGE SCALE GENOMIC DNA]</scope>
    <source>
        <strain evidence="3 4">CH98b_3T</strain>
    </source>
</reference>
<dbReference type="AlphaFoldDB" id="A0A5D4T922"/>
<dbReference type="PANTHER" id="PTHR36834">
    <property type="entry name" value="MEMBRANE PROTEIN-RELATED"/>
    <property type="match status" value="1"/>
</dbReference>
<keyword evidence="1" id="KW-0812">Transmembrane</keyword>
<evidence type="ECO:0000313" key="4">
    <source>
        <dbReference type="Proteomes" id="UP000324517"/>
    </source>
</evidence>
<evidence type="ECO:0000313" key="3">
    <source>
        <dbReference type="EMBL" id="TYS71735.1"/>
    </source>
</evidence>
<dbReference type="OrthoDB" id="4822551at2"/>
<accession>A0A5D4T922</accession>
<dbReference type="InterPro" id="IPR006976">
    <property type="entry name" value="VanZ-like"/>
</dbReference>
<gene>
    <name evidence="3" type="ORF">FZC75_11260</name>
</gene>
<feature type="domain" description="VanZ-like" evidence="2">
    <location>
        <begin position="37"/>
        <end position="163"/>
    </location>
</feature>
<dbReference type="EMBL" id="VTET01000005">
    <property type="protein sequence ID" value="TYS71735.1"/>
    <property type="molecule type" value="Genomic_DNA"/>
</dbReference>
<protein>
    <submittedName>
        <fullName evidence="3">VanZ family protein</fullName>
    </submittedName>
</protein>
<evidence type="ECO:0000259" key="2">
    <source>
        <dbReference type="Pfam" id="PF04892"/>
    </source>
</evidence>
<name>A0A5D4T922_9BACI</name>
<dbReference type="PANTHER" id="PTHR36834:SF1">
    <property type="entry name" value="INTEGRAL MEMBRANE PROTEIN"/>
    <property type="match status" value="1"/>
</dbReference>